<comment type="caution">
    <text evidence="1">The sequence shown here is derived from an EMBL/GenBank/DDBJ whole genome shotgun (WGS) entry which is preliminary data.</text>
</comment>
<proteinExistence type="predicted"/>
<reference evidence="1" key="1">
    <citation type="journal article" date="2015" name="Nature">
        <title>Complex archaea that bridge the gap between prokaryotes and eukaryotes.</title>
        <authorList>
            <person name="Spang A."/>
            <person name="Saw J.H."/>
            <person name="Jorgensen S.L."/>
            <person name="Zaremba-Niedzwiedzka K."/>
            <person name="Martijn J."/>
            <person name="Lind A.E."/>
            <person name="van Eijk R."/>
            <person name="Schleper C."/>
            <person name="Guy L."/>
            <person name="Ettema T.J."/>
        </authorList>
    </citation>
    <scope>NUCLEOTIDE SEQUENCE</scope>
</reference>
<organism evidence="1">
    <name type="scientific">marine sediment metagenome</name>
    <dbReference type="NCBI Taxonomy" id="412755"/>
    <lineage>
        <taxon>unclassified sequences</taxon>
        <taxon>metagenomes</taxon>
        <taxon>ecological metagenomes</taxon>
    </lineage>
</organism>
<dbReference type="EMBL" id="LAZR01045450">
    <property type="protein sequence ID" value="KKK98842.1"/>
    <property type="molecule type" value="Genomic_DNA"/>
</dbReference>
<protein>
    <submittedName>
        <fullName evidence="1">Uncharacterized protein</fullName>
    </submittedName>
</protein>
<gene>
    <name evidence="1" type="ORF">LCGC14_2638700</name>
</gene>
<accession>A0A0F8ZY36</accession>
<name>A0A0F8ZY36_9ZZZZ</name>
<sequence length="121" mass="14385">MSKYQTLLNYKGAEYGSFPESLSENGDIQIETYTDFIREYRKKSREVLDILSDIRKNYNHSSYYMSNLHSKESKDTLKTIGRSINNKQLRIKYYSDPLSREDYGIKSIIHSIKTKFFNQIF</sequence>
<dbReference type="AlphaFoldDB" id="A0A0F8ZY36"/>
<evidence type="ECO:0000313" key="1">
    <source>
        <dbReference type="EMBL" id="KKK98842.1"/>
    </source>
</evidence>